<comment type="caution">
    <text evidence="1">The sequence shown here is derived from an EMBL/GenBank/DDBJ whole genome shotgun (WGS) entry which is preliminary data.</text>
</comment>
<evidence type="ECO:0000313" key="2">
    <source>
        <dbReference type="Proteomes" id="UP000789920"/>
    </source>
</evidence>
<organism evidence="1 2">
    <name type="scientific">Racocetra persica</name>
    <dbReference type="NCBI Taxonomy" id="160502"/>
    <lineage>
        <taxon>Eukaryota</taxon>
        <taxon>Fungi</taxon>
        <taxon>Fungi incertae sedis</taxon>
        <taxon>Mucoromycota</taxon>
        <taxon>Glomeromycotina</taxon>
        <taxon>Glomeromycetes</taxon>
        <taxon>Diversisporales</taxon>
        <taxon>Gigasporaceae</taxon>
        <taxon>Racocetra</taxon>
    </lineage>
</organism>
<gene>
    <name evidence="1" type="ORF">RPERSI_LOCUS2316</name>
</gene>
<proteinExistence type="predicted"/>
<accession>A0ACA9L5N4</accession>
<protein>
    <submittedName>
        <fullName evidence="1">3239_t:CDS:1</fullName>
    </submittedName>
</protein>
<sequence>MNFVFLFIILSVATIYSINAYPNYKQLHTVSTDTNARDSIDKLRKTAINKYSRYKDLALTSNATTSNYKMSSDVSTSNNEIFSHVSTSESQTIPIIDDNPDKAYYVKIIIGNQEFKVMLDTGSSSLWIPNKDCTSDACKGHNRFDSSSSPTFKDEGNPWDIQYGLGNASGITGIDSIQIGNITADNQIFGLANSESDDFGYDDFDGILGLGFDNLNDLDNGSSTLISTLIKQNKINPIFGCHFQHASGVDDGTFTLGGVDESKFIGEITFNSVINTVGFWEINLDGVKLDDTPMSISGRSAIIDTGSTVLFVPSDDAAAINKQIPGAEFDNKTNTYKVPCPPDPCCTSTSSIPTISLRFGGVDYTIPSEDVIYNSLFQCITVIVPFDLEGHPNTWVVGQSFLKNVYSVFDVENRKVGFAHSK</sequence>
<evidence type="ECO:0000313" key="1">
    <source>
        <dbReference type="EMBL" id="CAG8512337.1"/>
    </source>
</evidence>
<name>A0ACA9L5N4_9GLOM</name>
<dbReference type="EMBL" id="CAJVQC010002493">
    <property type="protein sequence ID" value="CAG8512337.1"/>
    <property type="molecule type" value="Genomic_DNA"/>
</dbReference>
<dbReference type="Proteomes" id="UP000789920">
    <property type="component" value="Unassembled WGS sequence"/>
</dbReference>
<reference evidence="1" key="1">
    <citation type="submission" date="2021-06" db="EMBL/GenBank/DDBJ databases">
        <authorList>
            <person name="Kallberg Y."/>
            <person name="Tangrot J."/>
            <person name="Rosling A."/>
        </authorList>
    </citation>
    <scope>NUCLEOTIDE SEQUENCE</scope>
    <source>
        <strain evidence="1">MA461A</strain>
    </source>
</reference>
<keyword evidence="2" id="KW-1185">Reference proteome</keyword>